<dbReference type="Proteomes" id="UP000252914">
    <property type="component" value="Unassembled WGS sequence"/>
</dbReference>
<comment type="caution">
    <text evidence="2">The sequence shown here is derived from an EMBL/GenBank/DDBJ whole genome shotgun (WGS) entry which is preliminary data.</text>
</comment>
<dbReference type="EMBL" id="QOIN01000048">
    <property type="protein sequence ID" value="RCG19714.1"/>
    <property type="molecule type" value="Genomic_DNA"/>
</dbReference>
<feature type="domain" description="DUF5937" evidence="1">
    <location>
        <begin position="106"/>
        <end position="238"/>
    </location>
</feature>
<dbReference type="Pfam" id="PF12840">
    <property type="entry name" value="HTH_20"/>
    <property type="match status" value="1"/>
</dbReference>
<dbReference type="InterPro" id="IPR036390">
    <property type="entry name" value="WH_DNA-bd_sf"/>
</dbReference>
<dbReference type="InterPro" id="IPR051011">
    <property type="entry name" value="Metal_resp_trans_reg"/>
</dbReference>
<protein>
    <submittedName>
        <fullName evidence="2">ArsR family transcriptional regulator</fullName>
    </submittedName>
</protein>
<name>A0A367ENR7_9ACTN</name>
<sequence>MTITIRFGPADPLNCRFALSPGWETQAALRALAHAPHGTPHGGWVRRTLPLARSLALDPLWAVLPARGYTPDFLFPPPAAPAATVAEEAARIRATDPACAHAQLTRALAGTPGAARTAVGRGLLADPAAAVETLARAVVRAWEGLLAPCWPRLRALLEADIAFRARRLADGGLGRVLTALHPQVTWRDGALRIARRPGHSRVLTGGEGVTLVPSAFVWPGVAAGFEPPAPAAVMYPARGVGHLWAPSAPLDPPRALVRLLGRGRAAVLRALDEPASTSALALRLRLAPSSVSAHLSVLRGAGLLESCRVGHQVLYSRTALGAAVLAGRAQEPPGPPAGG</sequence>
<accession>A0A367ENR7</accession>
<dbReference type="InterPro" id="IPR036388">
    <property type="entry name" value="WH-like_DNA-bd_sf"/>
</dbReference>
<dbReference type="PANTHER" id="PTHR43132">
    <property type="entry name" value="ARSENICAL RESISTANCE OPERON REPRESSOR ARSR-RELATED"/>
    <property type="match status" value="1"/>
</dbReference>
<reference evidence="2 3" key="1">
    <citation type="submission" date="2018-06" db="EMBL/GenBank/DDBJ databases">
        <title>Streptomyces reniochalinae sp. nov. and Streptomyces diacarnus sp. nov. from marine sponges.</title>
        <authorList>
            <person name="Li L."/>
        </authorList>
    </citation>
    <scope>NUCLEOTIDE SEQUENCE [LARGE SCALE GENOMIC DNA]</scope>
    <source>
        <strain evidence="2 3">LHW51701</strain>
    </source>
</reference>
<dbReference type="CDD" id="cd00090">
    <property type="entry name" value="HTH_ARSR"/>
    <property type="match status" value="1"/>
</dbReference>
<organism evidence="2 3">
    <name type="scientific">Streptomyces diacarni</name>
    <dbReference type="NCBI Taxonomy" id="2800381"/>
    <lineage>
        <taxon>Bacteria</taxon>
        <taxon>Bacillati</taxon>
        <taxon>Actinomycetota</taxon>
        <taxon>Actinomycetes</taxon>
        <taxon>Kitasatosporales</taxon>
        <taxon>Streptomycetaceae</taxon>
        <taxon>Streptomyces</taxon>
    </lineage>
</organism>
<dbReference type="AlphaFoldDB" id="A0A367ENR7"/>
<proteinExistence type="predicted"/>
<dbReference type="SUPFAM" id="SSF46785">
    <property type="entry name" value="Winged helix' DNA-binding domain"/>
    <property type="match status" value="1"/>
</dbReference>
<evidence type="ECO:0000313" key="2">
    <source>
        <dbReference type="EMBL" id="RCG19714.1"/>
    </source>
</evidence>
<dbReference type="PANTHER" id="PTHR43132:SF8">
    <property type="entry name" value="HTH-TYPE TRANSCRIPTIONAL REGULATOR KMTR"/>
    <property type="match status" value="1"/>
</dbReference>
<dbReference type="InterPro" id="IPR045981">
    <property type="entry name" value="DUF5937"/>
</dbReference>
<dbReference type="Gene3D" id="1.10.10.10">
    <property type="entry name" value="Winged helix-like DNA-binding domain superfamily/Winged helix DNA-binding domain"/>
    <property type="match status" value="1"/>
</dbReference>
<dbReference type="InterPro" id="IPR011991">
    <property type="entry name" value="ArsR-like_HTH"/>
</dbReference>
<evidence type="ECO:0000313" key="3">
    <source>
        <dbReference type="Proteomes" id="UP000252914"/>
    </source>
</evidence>
<evidence type="ECO:0000259" key="1">
    <source>
        <dbReference type="Pfam" id="PF19361"/>
    </source>
</evidence>
<dbReference type="RefSeq" id="WP_114023971.1">
    <property type="nucleotide sequence ID" value="NZ_QOIN01000048.1"/>
</dbReference>
<keyword evidence="3" id="KW-1185">Reference proteome</keyword>
<gene>
    <name evidence="2" type="ORF">DTL70_23640</name>
</gene>
<dbReference type="Pfam" id="PF19361">
    <property type="entry name" value="DUF5937"/>
    <property type="match status" value="1"/>
</dbReference>